<evidence type="ECO:0000313" key="2">
    <source>
        <dbReference type="EMBL" id="PRP74576.1"/>
    </source>
</evidence>
<keyword evidence="1" id="KW-0812">Transmembrane</keyword>
<comment type="caution">
    <text evidence="3">The sequence shown here is derived from an EMBL/GenBank/DDBJ whole genome shotgun (WGS) entry which is preliminary data.</text>
</comment>
<protein>
    <submittedName>
        <fullName evidence="3">Uncharacterized protein</fullName>
    </submittedName>
</protein>
<organism evidence="3 4">
    <name type="scientific">Planoprotostelium fungivorum</name>
    <dbReference type="NCBI Taxonomy" id="1890364"/>
    <lineage>
        <taxon>Eukaryota</taxon>
        <taxon>Amoebozoa</taxon>
        <taxon>Evosea</taxon>
        <taxon>Variosea</taxon>
        <taxon>Cavosteliida</taxon>
        <taxon>Cavosteliaceae</taxon>
        <taxon>Planoprotostelium</taxon>
    </lineage>
</organism>
<name>A0A2P6MUK3_9EUKA</name>
<dbReference type="InParanoid" id="A0A2P6MUK3"/>
<reference evidence="3 4" key="1">
    <citation type="journal article" date="2018" name="Genome Biol. Evol.">
        <title>Multiple Roots of Fruiting Body Formation in Amoebozoa.</title>
        <authorList>
            <person name="Hillmann F."/>
            <person name="Forbes G."/>
            <person name="Novohradska S."/>
            <person name="Ferling I."/>
            <person name="Riege K."/>
            <person name="Groth M."/>
            <person name="Westermann M."/>
            <person name="Marz M."/>
            <person name="Spaller T."/>
            <person name="Winckler T."/>
            <person name="Schaap P."/>
            <person name="Glockner G."/>
        </authorList>
    </citation>
    <scope>NUCLEOTIDE SEQUENCE [LARGE SCALE GENOMIC DNA]</scope>
    <source>
        <strain evidence="3 4">Jena</strain>
    </source>
</reference>
<evidence type="ECO:0000313" key="4">
    <source>
        <dbReference type="Proteomes" id="UP000241769"/>
    </source>
</evidence>
<keyword evidence="4" id="KW-1185">Reference proteome</keyword>
<dbReference type="EMBL" id="MDYQ01000394">
    <property type="protein sequence ID" value="PRP75367.1"/>
    <property type="molecule type" value="Genomic_DNA"/>
</dbReference>
<keyword evidence="1" id="KW-0472">Membrane</keyword>
<gene>
    <name evidence="3" type="ORF">PROFUN_15804</name>
    <name evidence="2" type="ORF">PROFUN_16173</name>
</gene>
<accession>A0A2P6MUK3</accession>
<feature type="transmembrane region" description="Helical" evidence="1">
    <location>
        <begin position="141"/>
        <end position="161"/>
    </location>
</feature>
<dbReference type="Proteomes" id="UP000241769">
    <property type="component" value="Unassembled WGS sequence"/>
</dbReference>
<proteinExistence type="predicted"/>
<dbReference type="AlphaFoldDB" id="A0A2P6MUK3"/>
<feature type="transmembrane region" description="Helical" evidence="1">
    <location>
        <begin position="55"/>
        <end position="83"/>
    </location>
</feature>
<evidence type="ECO:0000313" key="3">
    <source>
        <dbReference type="EMBL" id="PRP75367.1"/>
    </source>
</evidence>
<feature type="transmembrane region" description="Helical" evidence="1">
    <location>
        <begin position="26"/>
        <end position="49"/>
    </location>
</feature>
<dbReference type="EMBL" id="MDYQ01000452">
    <property type="protein sequence ID" value="PRP74576.1"/>
    <property type="molecule type" value="Genomic_DNA"/>
</dbReference>
<evidence type="ECO:0000256" key="1">
    <source>
        <dbReference type="SAM" id="Phobius"/>
    </source>
</evidence>
<sequence length="181" mass="19852">MGAATIVKVQEEELPRETLREFLIRVGLLTSIFTSAISTSLIPVTILVWGREVVMLGGAVVGILGFLWAFSSLLSVGILMHHIIIPRIRGRTVEEETYVGPPSIWYLVLFVNSVSLLLYGIDASIITLSDTETRALVSATVSGFIVSIYLSALGVFFISFARLQPKSWDQLEPSNGETMHV</sequence>
<feature type="transmembrane region" description="Helical" evidence="1">
    <location>
        <begin position="104"/>
        <end position="121"/>
    </location>
</feature>
<keyword evidence="1" id="KW-1133">Transmembrane helix</keyword>